<dbReference type="InterPro" id="IPR002048">
    <property type="entry name" value="EF_hand_dom"/>
</dbReference>
<dbReference type="InterPro" id="IPR050403">
    <property type="entry name" value="Myosin_RLC"/>
</dbReference>
<dbReference type="Gene3D" id="1.10.238.10">
    <property type="entry name" value="EF-hand"/>
    <property type="match status" value="2"/>
</dbReference>
<name>A0A7S3WT29_9SPIT</name>
<evidence type="ECO:0000259" key="3">
    <source>
        <dbReference type="PROSITE" id="PS50222"/>
    </source>
</evidence>
<reference evidence="4" key="1">
    <citation type="submission" date="2021-01" db="EMBL/GenBank/DDBJ databases">
        <authorList>
            <person name="Corre E."/>
            <person name="Pelletier E."/>
            <person name="Niang G."/>
            <person name="Scheremetjew M."/>
            <person name="Finn R."/>
            <person name="Kale V."/>
            <person name="Holt S."/>
            <person name="Cochrane G."/>
            <person name="Meng A."/>
            <person name="Brown T."/>
            <person name="Cohen L."/>
        </authorList>
    </citation>
    <scope>NUCLEOTIDE SEQUENCE</scope>
    <source>
        <strain evidence="4">SPMC142</strain>
    </source>
</reference>
<gene>
    <name evidence="4" type="ORF">SACU0126_LOCUS21888</name>
</gene>
<dbReference type="PROSITE" id="PS50222">
    <property type="entry name" value="EF_HAND_2"/>
    <property type="match status" value="2"/>
</dbReference>
<keyword evidence="2" id="KW-0106">Calcium</keyword>
<organism evidence="4">
    <name type="scientific">Strombidinopsis acuminata</name>
    <dbReference type="NCBI Taxonomy" id="141414"/>
    <lineage>
        <taxon>Eukaryota</taxon>
        <taxon>Sar</taxon>
        <taxon>Alveolata</taxon>
        <taxon>Ciliophora</taxon>
        <taxon>Intramacronucleata</taxon>
        <taxon>Spirotrichea</taxon>
        <taxon>Choreotrichia</taxon>
        <taxon>Choreotrichida</taxon>
        <taxon>Strombidinopsidae</taxon>
        <taxon>Strombidinopsis</taxon>
    </lineage>
</organism>
<dbReference type="FunFam" id="1.10.238.10:FF:000001">
    <property type="entry name" value="Calmodulin 1"/>
    <property type="match status" value="1"/>
</dbReference>
<dbReference type="AlphaFoldDB" id="A0A7S3WT29"/>
<dbReference type="GO" id="GO:0005509">
    <property type="term" value="F:calcium ion binding"/>
    <property type="evidence" value="ECO:0007669"/>
    <property type="project" value="InterPro"/>
</dbReference>
<proteinExistence type="predicted"/>
<dbReference type="InterPro" id="IPR018247">
    <property type="entry name" value="EF_Hand_1_Ca_BS"/>
</dbReference>
<accession>A0A7S3WT29</accession>
<evidence type="ECO:0000313" key="4">
    <source>
        <dbReference type="EMBL" id="CAE0573594.1"/>
    </source>
</evidence>
<sequence>MAEGLTEEQTRGFSEAFDGLDTNHTGFLAPFELGILMRSLGHPLTEEETRTLTADGMVTKSDFLGIMAEREQDVALQEKLVNAFKVFDRDSSGFINTDLTSEFMTQMTSLGPAPYTKEEFEMFMSEYMAIEPVISRGGQGSAAEDGEVDYQELVRLMLKK</sequence>
<protein>
    <recommendedName>
        <fullName evidence="3">EF-hand domain-containing protein</fullName>
    </recommendedName>
</protein>
<keyword evidence="1" id="KW-0677">Repeat</keyword>
<dbReference type="CDD" id="cd00051">
    <property type="entry name" value="EFh"/>
    <property type="match status" value="1"/>
</dbReference>
<dbReference type="EMBL" id="HBIQ01068687">
    <property type="protein sequence ID" value="CAE0573594.1"/>
    <property type="molecule type" value="Transcribed_RNA"/>
</dbReference>
<evidence type="ECO:0000256" key="1">
    <source>
        <dbReference type="ARBA" id="ARBA00022737"/>
    </source>
</evidence>
<dbReference type="SUPFAM" id="SSF47473">
    <property type="entry name" value="EF-hand"/>
    <property type="match status" value="1"/>
</dbReference>
<dbReference type="PROSITE" id="PS00018">
    <property type="entry name" value="EF_HAND_1"/>
    <property type="match status" value="1"/>
</dbReference>
<evidence type="ECO:0000256" key="2">
    <source>
        <dbReference type="ARBA" id="ARBA00022837"/>
    </source>
</evidence>
<feature type="domain" description="EF-hand" evidence="3">
    <location>
        <begin position="75"/>
        <end position="110"/>
    </location>
</feature>
<dbReference type="InterPro" id="IPR011992">
    <property type="entry name" value="EF-hand-dom_pair"/>
</dbReference>
<feature type="domain" description="EF-hand" evidence="3">
    <location>
        <begin position="8"/>
        <end position="43"/>
    </location>
</feature>
<dbReference type="SMART" id="SM00054">
    <property type="entry name" value="EFh"/>
    <property type="match status" value="2"/>
</dbReference>
<dbReference type="PANTHER" id="PTHR23049">
    <property type="entry name" value="MYOSIN REGULATORY LIGHT CHAIN 2"/>
    <property type="match status" value="1"/>
</dbReference>